<keyword evidence="1" id="KW-0808">Transferase</keyword>
<dbReference type="RefSeq" id="WP_158425450.1">
    <property type="nucleotide sequence ID" value="NZ_JAOQJQ010000004.1"/>
</dbReference>
<name>A0ABT2TKK2_9FIRM</name>
<proteinExistence type="predicted"/>
<dbReference type="Gene3D" id="3.40.50.150">
    <property type="entry name" value="Vaccinia Virus protein VP39"/>
    <property type="match status" value="1"/>
</dbReference>
<sequence length="219" mass="24565">MLEKKECTEVSKSVGVNDMSEIRENPARPEGKIGERMLERMNVSHGPLRAFGLPLLPWKESLRILDVGCGGGATIAEMLKRSPGSIIDGIDYSEVSVRQSQETNREYIGTRCQVQKADVAGLPFKERTFDLVTAVETVYFWPDIRKGLKEIFRVLKSGGTFAVLNEGSDPDNNNWPKIDGFMKIYRPEELKELLEICGFIDVKIHKGADQMICVTGTRK</sequence>
<evidence type="ECO:0000259" key="2">
    <source>
        <dbReference type="Pfam" id="PF08241"/>
    </source>
</evidence>
<dbReference type="SUPFAM" id="SSF53335">
    <property type="entry name" value="S-adenosyl-L-methionine-dependent methyltransferases"/>
    <property type="match status" value="1"/>
</dbReference>
<keyword evidence="4" id="KW-1185">Reference proteome</keyword>
<dbReference type="InterPro" id="IPR013216">
    <property type="entry name" value="Methyltransf_11"/>
</dbReference>
<evidence type="ECO:0000256" key="1">
    <source>
        <dbReference type="ARBA" id="ARBA00022679"/>
    </source>
</evidence>
<feature type="domain" description="Methyltransferase type 11" evidence="2">
    <location>
        <begin position="65"/>
        <end position="162"/>
    </location>
</feature>
<comment type="caution">
    <text evidence="3">The sequence shown here is derived from an EMBL/GenBank/DDBJ whole genome shotgun (WGS) entry which is preliminary data.</text>
</comment>
<dbReference type="InterPro" id="IPR050447">
    <property type="entry name" value="Erg6_SMT_methyltransf"/>
</dbReference>
<evidence type="ECO:0000313" key="3">
    <source>
        <dbReference type="EMBL" id="MCU6762743.1"/>
    </source>
</evidence>
<dbReference type="GO" id="GO:0008168">
    <property type="term" value="F:methyltransferase activity"/>
    <property type="evidence" value="ECO:0007669"/>
    <property type="project" value="UniProtKB-KW"/>
</dbReference>
<reference evidence="3 4" key="1">
    <citation type="journal article" date="2021" name="ISME Commun">
        <title>Automated analysis of genomic sequences facilitates high-throughput and comprehensive description of bacteria.</title>
        <authorList>
            <person name="Hitch T.C.A."/>
        </authorList>
    </citation>
    <scope>NUCLEOTIDE SEQUENCE [LARGE SCALE GENOMIC DNA]</scope>
    <source>
        <strain evidence="3 4">Sanger_109</strain>
    </source>
</reference>
<dbReference type="PANTHER" id="PTHR44068:SF1">
    <property type="entry name" value="HYPOTHETICAL LOC100005854"/>
    <property type="match status" value="1"/>
</dbReference>
<protein>
    <submittedName>
        <fullName evidence="3">Class I SAM-dependent methyltransferase</fullName>
    </submittedName>
</protein>
<dbReference type="CDD" id="cd02440">
    <property type="entry name" value="AdoMet_MTases"/>
    <property type="match status" value="1"/>
</dbReference>
<organism evidence="3 4">
    <name type="scientific">Brotonthovivens ammoniilytica</name>
    <dbReference type="NCBI Taxonomy" id="2981725"/>
    <lineage>
        <taxon>Bacteria</taxon>
        <taxon>Bacillati</taxon>
        <taxon>Bacillota</taxon>
        <taxon>Clostridia</taxon>
        <taxon>Lachnospirales</taxon>
        <taxon>Lachnospiraceae</taxon>
        <taxon>Brotonthovivens</taxon>
    </lineage>
</organism>
<dbReference type="InterPro" id="IPR029063">
    <property type="entry name" value="SAM-dependent_MTases_sf"/>
</dbReference>
<dbReference type="EMBL" id="JAOQJQ010000004">
    <property type="protein sequence ID" value="MCU6762743.1"/>
    <property type="molecule type" value="Genomic_DNA"/>
</dbReference>
<gene>
    <name evidence="3" type="ORF">OCV88_10395</name>
</gene>
<dbReference type="GO" id="GO:0032259">
    <property type="term" value="P:methylation"/>
    <property type="evidence" value="ECO:0007669"/>
    <property type="project" value="UniProtKB-KW"/>
</dbReference>
<evidence type="ECO:0000313" key="4">
    <source>
        <dbReference type="Proteomes" id="UP001652442"/>
    </source>
</evidence>
<accession>A0ABT2TKK2</accession>
<dbReference type="PANTHER" id="PTHR44068">
    <property type="entry name" value="ZGC:194242"/>
    <property type="match status" value="1"/>
</dbReference>
<dbReference type="Pfam" id="PF08241">
    <property type="entry name" value="Methyltransf_11"/>
    <property type="match status" value="1"/>
</dbReference>
<keyword evidence="3" id="KW-0489">Methyltransferase</keyword>
<dbReference type="Proteomes" id="UP001652442">
    <property type="component" value="Unassembled WGS sequence"/>
</dbReference>